<evidence type="ECO:0000313" key="7">
    <source>
        <dbReference type="EMBL" id="KRT93515.1"/>
    </source>
</evidence>
<dbReference type="AlphaFoldDB" id="A0A0J6EKN1"/>
<dbReference type="CDD" id="cd13124">
    <property type="entry name" value="MATE_SpoVB_like"/>
    <property type="match status" value="1"/>
</dbReference>
<dbReference type="STRING" id="1664069.BGLY_1580"/>
<reference evidence="7 9" key="1">
    <citation type="journal article" date="2015" name="Int. J. Syst. Evol. Microbiol.">
        <title>Bacillus glycinifermentans sp. nov., isolated from fermented soybean paste.</title>
        <authorList>
            <person name="Kim S.J."/>
            <person name="Dunlap C.A."/>
            <person name="Kwon S.W."/>
            <person name="Rooney A.P."/>
        </authorList>
    </citation>
    <scope>NUCLEOTIDE SEQUENCE [LARGE SCALE GENOMIC DNA]</scope>
    <source>
        <strain evidence="7 9">GO-13</strain>
    </source>
</reference>
<feature type="transmembrane region" description="Helical" evidence="6">
    <location>
        <begin position="174"/>
        <end position="199"/>
    </location>
</feature>
<dbReference type="Proteomes" id="UP000036168">
    <property type="component" value="Unassembled WGS sequence"/>
</dbReference>
<keyword evidence="5 6" id="KW-0472">Membrane</keyword>
<keyword evidence="2" id="KW-1003">Cell membrane</keyword>
<dbReference type="PATRIC" id="fig|1664069.3.peg.3754"/>
<evidence type="ECO:0000256" key="4">
    <source>
        <dbReference type="ARBA" id="ARBA00022989"/>
    </source>
</evidence>
<dbReference type="InterPro" id="IPR002797">
    <property type="entry name" value="Polysacc_synth"/>
</dbReference>
<evidence type="ECO:0000313" key="9">
    <source>
        <dbReference type="Proteomes" id="UP000036168"/>
    </source>
</evidence>
<sequence length="446" mass="49798">MNRFVKGIILLSVAAFFAECLEFVINMILARELGEHGMGLYMSVLPSIFLVVVIASLELPVSISKFIAESNPKLHESMLKHAFRMTALCTAFSTAAAAVILPFIPIFDSYHPFIRGLVIGMIPTVAFTSIARGYFMGVQQMGKIATANALKKIFQLIGLFLFFQWYSFEIDTSVLISVFVLVASEVVVFVYLYSQFILVRRAAAKGQHVHLRRSDVLKRLLTVSIPTTGMRVFHAVTNAVEPFLVKGTLIAAGVSKTGAVDQFGMLSGVAMSIGFFPAFIAHSLMVVMIPSISESYAYRQYDRVIKRIKQAIFITLLYGIPSVMVMYHFAEPLTHLFFDSVKAAFYLKLLWPYFLFHFFVMPFQACLIGMGLVKDAFYHNVWASAVSFLMMYILGSMEELQMTGVILAMNTGMLLLTALHYVTICKELGVTLMLTNKTGSPRIESR</sequence>
<evidence type="ECO:0000313" key="10">
    <source>
        <dbReference type="Proteomes" id="UP001341297"/>
    </source>
</evidence>
<gene>
    <name evidence="7" type="ORF">AB447_219235</name>
    <name evidence="8" type="ORF">P8828_11745</name>
</gene>
<evidence type="ECO:0000256" key="3">
    <source>
        <dbReference type="ARBA" id="ARBA00022692"/>
    </source>
</evidence>
<dbReference type="Pfam" id="PF01943">
    <property type="entry name" value="Polysacc_synt"/>
    <property type="match status" value="1"/>
</dbReference>
<keyword evidence="4 6" id="KW-1133">Transmembrane helix</keyword>
<comment type="subcellular location">
    <subcellularLocation>
        <location evidence="1">Cell membrane</location>
        <topology evidence="1">Multi-pass membrane protein</topology>
    </subcellularLocation>
</comment>
<evidence type="ECO:0000256" key="6">
    <source>
        <dbReference type="SAM" id="Phobius"/>
    </source>
</evidence>
<feature type="transmembrane region" description="Helical" evidence="6">
    <location>
        <begin position="377"/>
        <end position="394"/>
    </location>
</feature>
<feature type="transmembrane region" description="Helical" evidence="6">
    <location>
        <begin position="82"/>
        <end position="107"/>
    </location>
</feature>
<feature type="transmembrane region" description="Helical" evidence="6">
    <location>
        <begin position="149"/>
        <end position="168"/>
    </location>
</feature>
<evidence type="ECO:0000313" key="8">
    <source>
        <dbReference type="EMBL" id="MEC0485507.1"/>
    </source>
</evidence>
<dbReference type="PANTHER" id="PTHR30250">
    <property type="entry name" value="PST FAMILY PREDICTED COLANIC ACID TRANSPORTER"/>
    <property type="match status" value="1"/>
</dbReference>
<evidence type="ECO:0000256" key="1">
    <source>
        <dbReference type="ARBA" id="ARBA00004651"/>
    </source>
</evidence>
<reference evidence="7" key="2">
    <citation type="submission" date="2015-10" db="EMBL/GenBank/DDBJ databases">
        <authorList>
            <person name="Gilbert D.G."/>
        </authorList>
    </citation>
    <scope>NUCLEOTIDE SEQUENCE</scope>
    <source>
        <strain evidence="7">GO-13</strain>
    </source>
</reference>
<dbReference type="GO" id="GO:0005886">
    <property type="term" value="C:plasma membrane"/>
    <property type="evidence" value="ECO:0007669"/>
    <property type="project" value="UniProtKB-SubCell"/>
</dbReference>
<name>A0A0J6EKN1_9BACI</name>
<protein>
    <submittedName>
        <fullName evidence="7">Multidrug transporter MatE</fullName>
    </submittedName>
    <submittedName>
        <fullName evidence="8">Polysaccharide biosynthesis protein</fullName>
    </submittedName>
</protein>
<feature type="transmembrane region" description="Helical" evidence="6">
    <location>
        <begin position="311"/>
        <end position="330"/>
    </location>
</feature>
<evidence type="ECO:0000256" key="5">
    <source>
        <dbReference type="ARBA" id="ARBA00023136"/>
    </source>
</evidence>
<dbReference type="Proteomes" id="UP001341297">
    <property type="component" value="Unassembled WGS sequence"/>
</dbReference>
<dbReference type="InterPro" id="IPR050833">
    <property type="entry name" value="Poly_Biosynth_Transport"/>
</dbReference>
<organism evidence="7 9">
    <name type="scientific">Bacillus glycinifermentans</name>
    <dbReference type="NCBI Taxonomy" id="1664069"/>
    <lineage>
        <taxon>Bacteria</taxon>
        <taxon>Bacillati</taxon>
        <taxon>Bacillota</taxon>
        <taxon>Bacilli</taxon>
        <taxon>Bacillales</taxon>
        <taxon>Bacillaceae</taxon>
        <taxon>Bacillus</taxon>
    </lineage>
</organism>
<dbReference type="InterPro" id="IPR024923">
    <property type="entry name" value="PG_synth_SpoVB"/>
</dbReference>
<dbReference type="EMBL" id="LECW02000021">
    <property type="protein sequence ID" value="KRT93515.1"/>
    <property type="molecule type" value="Genomic_DNA"/>
</dbReference>
<feature type="transmembrane region" description="Helical" evidence="6">
    <location>
        <begin position="113"/>
        <end position="137"/>
    </location>
</feature>
<feature type="transmembrane region" description="Helical" evidence="6">
    <location>
        <begin position="40"/>
        <end position="61"/>
    </location>
</feature>
<feature type="transmembrane region" description="Helical" evidence="6">
    <location>
        <begin position="350"/>
        <end position="370"/>
    </location>
</feature>
<accession>A0A0J6EKN1</accession>
<keyword evidence="10" id="KW-1185">Reference proteome</keyword>
<reference evidence="8 10" key="3">
    <citation type="submission" date="2023-03" db="EMBL/GenBank/DDBJ databases">
        <title>Agriculturally important microbes genome sequencing.</title>
        <authorList>
            <person name="Dunlap C."/>
        </authorList>
    </citation>
    <scope>NUCLEOTIDE SEQUENCE [LARGE SCALE GENOMIC DNA]</scope>
    <source>
        <strain evidence="8 10">CBP-3203</strain>
    </source>
</reference>
<keyword evidence="3 6" id="KW-0812">Transmembrane</keyword>
<feature type="transmembrane region" description="Helical" evidence="6">
    <location>
        <begin position="220"/>
        <end position="245"/>
    </location>
</feature>
<dbReference type="RefSeq" id="WP_048406684.1">
    <property type="nucleotide sequence ID" value="NZ_CP023481.1"/>
</dbReference>
<feature type="transmembrane region" description="Helical" evidence="6">
    <location>
        <begin position="400"/>
        <end position="424"/>
    </location>
</feature>
<dbReference type="PANTHER" id="PTHR30250:SF24">
    <property type="entry name" value="STAGE V SPORULATION PROTEIN B"/>
    <property type="match status" value="1"/>
</dbReference>
<feature type="transmembrane region" description="Helical" evidence="6">
    <location>
        <begin position="265"/>
        <end position="290"/>
    </location>
</feature>
<dbReference type="OrthoDB" id="9775950at2"/>
<comment type="caution">
    <text evidence="7">The sequence shown here is derived from an EMBL/GenBank/DDBJ whole genome shotgun (WGS) entry which is preliminary data.</text>
</comment>
<dbReference type="EMBL" id="JARRTL010000009">
    <property type="protein sequence ID" value="MEC0485507.1"/>
    <property type="molecule type" value="Genomic_DNA"/>
</dbReference>
<dbReference type="PIRSF" id="PIRSF038958">
    <property type="entry name" value="PG_synth_SpoVB"/>
    <property type="match status" value="1"/>
</dbReference>
<proteinExistence type="predicted"/>
<evidence type="ECO:0000256" key="2">
    <source>
        <dbReference type="ARBA" id="ARBA00022475"/>
    </source>
</evidence>